<name>A0A0H1BLK0_9EURO</name>
<dbReference type="Proteomes" id="UP000053573">
    <property type="component" value="Unassembled WGS sequence"/>
</dbReference>
<organism evidence="2 3">
    <name type="scientific">Blastomyces silverae</name>
    <dbReference type="NCBI Taxonomy" id="2060906"/>
    <lineage>
        <taxon>Eukaryota</taxon>
        <taxon>Fungi</taxon>
        <taxon>Dikarya</taxon>
        <taxon>Ascomycota</taxon>
        <taxon>Pezizomycotina</taxon>
        <taxon>Eurotiomycetes</taxon>
        <taxon>Eurotiomycetidae</taxon>
        <taxon>Onygenales</taxon>
        <taxon>Ajellomycetaceae</taxon>
        <taxon>Blastomyces</taxon>
    </lineage>
</organism>
<protein>
    <submittedName>
        <fullName evidence="2">Uncharacterized protein</fullName>
    </submittedName>
</protein>
<comment type="caution">
    <text evidence="2">The sequence shown here is derived from an EMBL/GenBank/DDBJ whole genome shotgun (WGS) entry which is preliminary data.</text>
</comment>
<accession>A0A0H1BLK0</accession>
<feature type="compositionally biased region" description="Low complexity" evidence="1">
    <location>
        <begin position="34"/>
        <end position="54"/>
    </location>
</feature>
<gene>
    <name evidence="2" type="ORF">EMPG_12945</name>
</gene>
<proteinExistence type="predicted"/>
<dbReference type="EMBL" id="LDEV01001295">
    <property type="protein sequence ID" value="KLJ11892.1"/>
    <property type="molecule type" value="Genomic_DNA"/>
</dbReference>
<reference evidence="3" key="1">
    <citation type="journal article" date="2015" name="PLoS Genet.">
        <title>The dynamic genome and transcriptome of the human fungal pathogen Blastomyces and close relative Emmonsia.</title>
        <authorList>
            <person name="Munoz J.F."/>
            <person name="Gauthier G.M."/>
            <person name="Desjardins C.A."/>
            <person name="Gallo J.E."/>
            <person name="Holder J."/>
            <person name="Sullivan T.D."/>
            <person name="Marty A.J."/>
            <person name="Carmen J.C."/>
            <person name="Chen Z."/>
            <person name="Ding L."/>
            <person name="Gujja S."/>
            <person name="Magrini V."/>
            <person name="Misas E."/>
            <person name="Mitreva M."/>
            <person name="Priest M."/>
            <person name="Saif S."/>
            <person name="Whiston E.A."/>
            <person name="Young S."/>
            <person name="Zeng Q."/>
            <person name="Goldman W.E."/>
            <person name="Mardis E.R."/>
            <person name="Taylor J.W."/>
            <person name="McEwen J.G."/>
            <person name="Clay O.K."/>
            <person name="Klein B.S."/>
            <person name="Cuomo C.A."/>
        </authorList>
    </citation>
    <scope>NUCLEOTIDE SEQUENCE [LARGE SCALE GENOMIC DNA]</scope>
    <source>
        <strain evidence="3">UAMH 139</strain>
    </source>
</reference>
<evidence type="ECO:0000313" key="2">
    <source>
        <dbReference type="EMBL" id="KLJ11892.1"/>
    </source>
</evidence>
<evidence type="ECO:0000256" key="1">
    <source>
        <dbReference type="SAM" id="MobiDB-lite"/>
    </source>
</evidence>
<feature type="region of interest" description="Disordered" evidence="1">
    <location>
        <begin position="34"/>
        <end position="62"/>
    </location>
</feature>
<sequence length="62" mass="6899">MVGLGLAVSYMSTDTLRSMPQMLLRNLLSPQGSPLPLQLQLPLSPQQQQNYQQPHNGSRLQP</sequence>
<keyword evidence="3" id="KW-1185">Reference proteome</keyword>
<dbReference type="AlphaFoldDB" id="A0A0H1BLK0"/>
<evidence type="ECO:0000313" key="3">
    <source>
        <dbReference type="Proteomes" id="UP000053573"/>
    </source>
</evidence>